<dbReference type="InterPro" id="IPR036908">
    <property type="entry name" value="RlpA-like_sf"/>
</dbReference>
<sequence length="166" mass="17892" precursor="true">MTKNFLTLLVMLMMISVAQAKGKSSFSTENPLPLPVSLYAKKIVNSNLLGKMASITKTDTTVAEIVEKAGNKISGIVSWYADKFHGKKTSSGELYDKNNLTAAHKTLPFGTKVKVTNTKNGKSVIVKINDRGPHTKSRLLDLSKAAFTSIGSTNSGTLNVDMEVVD</sequence>
<keyword evidence="1 3" id="KW-0456">Lyase</keyword>
<organism evidence="6 7">
    <name type="scientific">Algoriella xinjiangensis</name>
    <dbReference type="NCBI Taxonomy" id="684065"/>
    <lineage>
        <taxon>Bacteria</taxon>
        <taxon>Pseudomonadati</taxon>
        <taxon>Bacteroidota</taxon>
        <taxon>Flavobacteriia</taxon>
        <taxon>Flavobacteriales</taxon>
        <taxon>Weeksellaceae</taxon>
        <taxon>Algoriella</taxon>
    </lineage>
</organism>
<dbReference type="InterPro" id="IPR034718">
    <property type="entry name" value="RlpA"/>
</dbReference>
<protein>
    <recommendedName>
        <fullName evidence="3">Probable endolytic peptidoglycan transglycosylase RlpA</fullName>
        <ecNumber evidence="3">4.2.2.-</ecNumber>
    </recommendedName>
</protein>
<dbReference type="InterPro" id="IPR012997">
    <property type="entry name" value="RplA"/>
</dbReference>
<gene>
    <name evidence="3" type="primary">rlpA</name>
    <name evidence="6" type="ORF">SAMN05421738_10783</name>
</gene>
<dbReference type="RefSeq" id="WP_221405169.1">
    <property type="nucleotide sequence ID" value="NZ_FOUZ01000007.1"/>
</dbReference>
<dbReference type="HAMAP" id="MF_02071">
    <property type="entry name" value="RlpA"/>
    <property type="match status" value="1"/>
</dbReference>
<dbReference type="GO" id="GO:0000270">
    <property type="term" value="P:peptidoglycan metabolic process"/>
    <property type="evidence" value="ECO:0007669"/>
    <property type="project" value="UniProtKB-UniRule"/>
</dbReference>
<dbReference type="InterPro" id="IPR009009">
    <property type="entry name" value="RlpA-like_DPBB"/>
</dbReference>
<dbReference type="EMBL" id="FOUZ01000007">
    <property type="protein sequence ID" value="SFN14639.1"/>
    <property type="molecule type" value="Genomic_DNA"/>
</dbReference>
<name>A0A1I4WNQ3_9FLAO</name>
<dbReference type="Gene3D" id="2.40.40.10">
    <property type="entry name" value="RlpA-like domain"/>
    <property type="match status" value="1"/>
</dbReference>
<dbReference type="NCBIfam" id="TIGR00413">
    <property type="entry name" value="rlpA"/>
    <property type="match status" value="1"/>
</dbReference>
<evidence type="ECO:0000256" key="2">
    <source>
        <dbReference type="ARBA" id="ARBA00023316"/>
    </source>
</evidence>
<feature type="domain" description="RlpA-like protein double-psi beta-barrel" evidence="5">
    <location>
        <begin position="74"/>
        <end position="161"/>
    </location>
</feature>
<comment type="similarity">
    <text evidence="3 4">Belongs to the RlpA family.</text>
</comment>
<proteinExistence type="inferred from homology"/>
<dbReference type="PANTHER" id="PTHR34183:SF8">
    <property type="entry name" value="ENDOLYTIC PEPTIDOGLYCAN TRANSGLYCOSYLASE RLPA-RELATED"/>
    <property type="match status" value="1"/>
</dbReference>
<evidence type="ECO:0000256" key="4">
    <source>
        <dbReference type="RuleBase" id="RU003495"/>
    </source>
</evidence>
<feature type="chain" id="PRO_5011802479" description="Probable endolytic peptidoglycan transglycosylase RlpA" evidence="3">
    <location>
        <begin position="21"/>
        <end position="166"/>
    </location>
</feature>
<dbReference type="AlphaFoldDB" id="A0A1I4WNQ3"/>
<dbReference type="CDD" id="cd22268">
    <property type="entry name" value="DPBB_RlpA-like"/>
    <property type="match status" value="1"/>
</dbReference>
<dbReference type="EC" id="4.2.2.-" evidence="3"/>
<feature type="signal peptide" evidence="3">
    <location>
        <begin position="1"/>
        <end position="20"/>
    </location>
</feature>
<dbReference type="GO" id="GO:0071555">
    <property type="term" value="P:cell wall organization"/>
    <property type="evidence" value="ECO:0007669"/>
    <property type="project" value="UniProtKB-KW"/>
</dbReference>
<evidence type="ECO:0000259" key="5">
    <source>
        <dbReference type="Pfam" id="PF03330"/>
    </source>
</evidence>
<dbReference type="GO" id="GO:0008932">
    <property type="term" value="F:lytic endotransglycosylase activity"/>
    <property type="evidence" value="ECO:0007669"/>
    <property type="project" value="UniProtKB-UniRule"/>
</dbReference>
<evidence type="ECO:0000313" key="6">
    <source>
        <dbReference type="EMBL" id="SFN14639.1"/>
    </source>
</evidence>
<dbReference type="Proteomes" id="UP000199149">
    <property type="component" value="Unassembled WGS sequence"/>
</dbReference>
<evidence type="ECO:0000313" key="7">
    <source>
        <dbReference type="Proteomes" id="UP000199149"/>
    </source>
</evidence>
<reference evidence="7" key="1">
    <citation type="submission" date="2016-10" db="EMBL/GenBank/DDBJ databases">
        <authorList>
            <person name="Varghese N."/>
            <person name="Submissions S."/>
        </authorList>
    </citation>
    <scope>NUCLEOTIDE SEQUENCE [LARGE SCALE GENOMIC DNA]</scope>
    <source>
        <strain evidence="7">XJ109</strain>
    </source>
</reference>
<dbReference type="STRING" id="684065.SAMN05421738_10783"/>
<keyword evidence="3" id="KW-0732">Signal</keyword>
<evidence type="ECO:0000256" key="3">
    <source>
        <dbReference type="HAMAP-Rule" id="MF_02071"/>
    </source>
</evidence>
<dbReference type="PANTHER" id="PTHR34183">
    <property type="entry name" value="ENDOLYTIC PEPTIDOGLYCAN TRANSGLYCOSYLASE RLPA"/>
    <property type="match status" value="1"/>
</dbReference>
<keyword evidence="6" id="KW-0449">Lipoprotein</keyword>
<keyword evidence="2 3" id="KW-0961">Cell wall biogenesis/degradation</keyword>
<evidence type="ECO:0000256" key="1">
    <source>
        <dbReference type="ARBA" id="ARBA00023239"/>
    </source>
</evidence>
<comment type="function">
    <text evidence="3">Lytic transglycosylase with a strong preference for naked glycan strands that lack stem peptides.</text>
</comment>
<accession>A0A1I4WNQ3</accession>
<dbReference type="Pfam" id="PF03330">
    <property type="entry name" value="DPBB_1"/>
    <property type="match status" value="1"/>
</dbReference>
<dbReference type="SUPFAM" id="SSF50685">
    <property type="entry name" value="Barwin-like endoglucanases"/>
    <property type="match status" value="1"/>
</dbReference>
<keyword evidence="7" id="KW-1185">Reference proteome</keyword>